<feature type="region of interest" description="Disordered" evidence="7">
    <location>
        <begin position="597"/>
        <end position="634"/>
    </location>
</feature>
<dbReference type="PANTHER" id="PTHR11136:SF0">
    <property type="entry name" value="DIHYDROFOLATE SYNTHETASE-RELATED"/>
    <property type="match status" value="1"/>
</dbReference>
<feature type="compositionally biased region" description="Basic and acidic residues" evidence="7">
    <location>
        <begin position="474"/>
        <end position="483"/>
    </location>
</feature>
<dbReference type="InterPro" id="IPR018109">
    <property type="entry name" value="Folylpolyglutamate_synth_CS"/>
</dbReference>
<protein>
    <recommendedName>
        <fullName evidence="8">Mur ligase central domain-containing protein</fullName>
    </recommendedName>
</protein>
<evidence type="ECO:0000256" key="5">
    <source>
        <dbReference type="ARBA" id="ARBA00022840"/>
    </source>
</evidence>
<dbReference type="SUPFAM" id="SSF53244">
    <property type="entry name" value="MurD-like peptide ligases, peptide-binding domain"/>
    <property type="match status" value="1"/>
</dbReference>
<dbReference type="OrthoDB" id="5212574at2759"/>
<evidence type="ECO:0000313" key="10">
    <source>
        <dbReference type="Proteomes" id="UP000039046"/>
    </source>
</evidence>
<dbReference type="Gene3D" id="3.40.1190.10">
    <property type="entry name" value="Mur-like, catalytic domain"/>
    <property type="match status" value="1"/>
</dbReference>
<dbReference type="Gene3D" id="3.90.190.20">
    <property type="entry name" value="Mur ligase, C-terminal domain"/>
    <property type="match status" value="1"/>
</dbReference>
<keyword evidence="2" id="KW-0436">Ligase</keyword>
<dbReference type="PANTHER" id="PTHR11136">
    <property type="entry name" value="FOLYLPOLYGLUTAMATE SYNTHASE-RELATED"/>
    <property type="match status" value="1"/>
</dbReference>
<accession>A0A0A1TQL9</accession>
<dbReference type="GO" id="GO:0005829">
    <property type="term" value="C:cytosol"/>
    <property type="evidence" value="ECO:0007669"/>
    <property type="project" value="TreeGrafter"/>
</dbReference>
<feature type="region of interest" description="Disordered" evidence="7">
    <location>
        <begin position="474"/>
        <end position="515"/>
    </location>
</feature>
<evidence type="ECO:0000256" key="2">
    <source>
        <dbReference type="ARBA" id="ARBA00022598"/>
    </source>
</evidence>
<dbReference type="GO" id="GO:0004326">
    <property type="term" value="F:tetrahydrofolylpolyglutamate synthase activity"/>
    <property type="evidence" value="ECO:0007669"/>
    <property type="project" value="InterPro"/>
</dbReference>
<dbReference type="HOGENOM" id="CLU_017455_0_0_1"/>
<dbReference type="UniPathway" id="UPA00850"/>
<dbReference type="GO" id="GO:0008841">
    <property type="term" value="F:dihydrofolate synthase activity"/>
    <property type="evidence" value="ECO:0007669"/>
    <property type="project" value="TreeGrafter"/>
</dbReference>
<dbReference type="STRING" id="1531966.A0A0A1TQL9"/>
<feature type="compositionally biased region" description="Low complexity" evidence="7">
    <location>
        <begin position="616"/>
        <end position="634"/>
    </location>
</feature>
<evidence type="ECO:0000256" key="1">
    <source>
        <dbReference type="ARBA" id="ARBA00008276"/>
    </source>
</evidence>
<feature type="compositionally biased region" description="Basic and acidic residues" evidence="7">
    <location>
        <begin position="497"/>
        <end position="508"/>
    </location>
</feature>
<evidence type="ECO:0000256" key="4">
    <source>
        <dbReference type="ARBA" id="ARBA00022741"/>
    </source>
</evidence>
<dbReference type="PROSITE" id="PS01012">
    <property type="entry name" value="FOLYLPOLYGLU_SYNT_2"/>
    <property type="match status" value="1"/>
</dbReference>
<sequence>MPAARDIKRALARINAAIPAQKKLAADHRNIRLGLERIERIVPKSQPWKGIHVGGTNGKGSICALLAAMFKQAGISHGTYTSPAIPERHHGITINGLYVNKRMYEMELKHVQQAYSKLSTRWTFQTGEDPGELTPFEVETATAFRVFDKMHVDYGIVEVGMGGATDATNVMRQKGVTVISKIGLDHQEYLGNTVEEIAKVKAGIMRPGVPCVVDYTNEVSVLDILRKHADEVGTQVTLSRKAELVLSSIDTDRFQLEQYERQNLLCASLAFKSLFPDLTIDVNRLLATKPYLPGRKELVHVTDLTHGVREEPVFVDGAHNMLGVTNLANFVDSKLREGDAPVTWIMGLSASKSKPFAQLLETLIRPQDNFAFVEYIRGPNDPEAVPAELGRDIGRAIVAKDDQVYEGAPSITSSMQWASQKAAGGPIIVTGSLYLIRQFYSLDGVERHRKMKTHRPGLSQLWYYTRLAQERTLTPEEEREFKQARRHWHQNPSRQAKLREIEDDKDRTSTTPSQDLKALQAEASYHRNQAEGYAKGINSMKNDLMQPNRVTGTETGIEELQKRRKYHEAQAHAAMTKVRGRAADPNKKYMSYKQIFGITPKNKASKKTVVRSPSLEKTTSAPASESSSGGPKDK</sequence>
<gene>
    <name evidence="9" type="ORF">VHEMI09613</name>
</gene>
<proteinExistence type="inferred from homology"/>
<evidence type="ECO:0000313" key="9">
    <source>
        <dbReference type="EMBL" id="CEJ94058.1"/>
    </source>
</evidence>
<dbReference type="AlphaFoldDB" id="A0A0A1TQL9"/>
<keyword evidence="5" id="KW-0067">ATP-binding</keyword>
<dbReference type="GO" id="GO:0005524">
    <property type="term" value="F:ATP binding"/>
    <property type="evidence" value="ECO:0007669"/>
    <property type="project" value="UniProtKB-KW"/>
</dbReference>
<evidence type="ECO:0000256" key="3">
    <source>
        <dbReference type="ARBA" id="ARBA00022723"/>
    </source>
</evidence>
<dbReference type="InterPro" id="IPR036615">
    <property type="entry name" value="Mur_ligase_C_dom_sf"/>
</dbReference>
<dbReference type="InterPro" id="IPR001645">
    <property type="entry name" value="Folylpolyglutamate_synth"/>
</dbReference>
<keyword evidence="6" id="KW-0460">Magnesium</keyword>
<dbReference type="SUPFAM" id="SSF53623">
    <property type="entry name" value="MurD-like peptide ligases, catalytic domain"/>
    <property type="match status" value="1"/>
</dbReference>
<dbReference type="InterPro" id="IPR036565">
    <property type="entry name" value="Mur-like_cat_sf"/>
</dbReference>
<evidence type="ECO:0000259" key="8">
    <source>
        <dbReference type="Pfam" id="PF08245"/>
    </source>
</evidence>
<feature type="domain" description="Mur ligase central" evidence="8">
    <location>
        <begin position="53"/>
        <end position="206"/>
    </location>
</feature>
<dbReference type="InterPro" id="IPR013221">
    <property type="entry name" value="Mur_ligase_cen"/>
</dbReference>
<keyword evidence="3" id="KW-0479">Metal-binding</keyword>
<comment type="similarity">
    <text evidence="1">Belongs to the folylpolyglutamate synthase family.</text>
</comment>
<dbReference type="GO" id="GO:0046872">
    <property type="term" value="F:metal ion binding"/>
    <property type="evidence" value="ECO:0007669"/>
    <property type="project" value="UniProtKB-KW"/>
</dbReference>
<organism evidence="9 10">
    <name type="scientific">[Torrubiella] hemipterigena</name>
    <dbReference type="NCBI Taxonomy" id="1531966"/>
    <lineage>
        <taxon>Eukaryota</taxon>
        <taxon>Fungi</taxon>
        <taxon>Dikarya</taxon>
        <taxon>Ascomycota</taxon>
        <taxon>Pezizomycotina</taxon>
        <taxon>Sordariomycetes</taxon>
        <taxon>Hypocreomycetidae</taxon>
        <taxon>Hypocreales</taxon>
        <taxon>Clavicipitaceae</taxon>
        <taxon>Clavicipitaceae incertae sedis</taxon>
        <taxon>'Torrubiella' clade</taxon>
    </lineage>
</organism>
<evidence type="ECO:0000256" key="6">
    <source>
        <dbReference type="ARBA" id="ARBA00022842"/>
    </source>
</evidence>
<keyword evidence="4" id="KW-0547">Nucleotide-binding</keyword>
<dbReference type="Pfam" id="PF08245">
    <property type="entry name" value="Mur_ligase_M"/>
    <property type="match status" value="1"/>
</dbReference>
<dbReference type="GO" id="GO:0005739">
    <property type="term" value="C:mitochondrion"/>
    <property type="evidence" value="ECO:0007669"/>
    <property type="project" value="TreeGrafter"/>
</dbReference>
<reference evidence="9 10" key="1">
    <citation type="journal article" date="2015" name="Genome Announc.">
        <title>Draft Genome Sequence and Gene Annotation of the Entomopathogenic Fungus Verticillium hemipterigenum.</title>
        <authorList>
            <person name="Horn F."/>
            <person name="Habel A."/>
            <person name="Scharf D.H."/>
            <person name="Dworschak J."/>
            <person name="Brakhage A.A."/>
            <person name="Guthke R."/>
            <person name="Hertweck C."/>
            <person name="Linde J."/>
        </authorList>
    </citation>
    <scope>NUCLEOTIDE SEQUENCE [LARGE SCALE GENOMIC DNA]</scope>
</reference>
<dbReference type="EMBL" id="CDHN01000006">
    <property type="protein sequence ID" value="CEJ94058.1"/>
    <property type="molecule type" value="Genomic_DNA"/>
</dbReference>
<dbReference type="NCBIfam" id="TIGR01499">
    <property type="entry name" value="folC"/>
    <property type="match status" value="1"/>
</dbReference>
<name>A0A0A1TQL9_9HYPO</name>
<evidence type="ECO:0000256" key="7">
    <source>
        <dbReference type="SAM" id="MobiDB-lite"/>
    </source>
</evidence>
<keyword evidence="10" id="KW-1185">Reference proteome</keyword>
<dbReference type="Proteomes" id="UP000039046">
    <property type="component" value="Unassembled WGS sequence"/>
</dbReference>